<evidence type="ECO:0008006" key="3">
    <source>
        <dbReference type="Google" id="ProtNLM"/>
    </source>
</evidence>
<gene>
    <name evidence="1" type="ORF">K1Y72_33245</name>
</gene>
<accession>A0ABS7G3G6</accession>
<name>A0ABS7G3G6_9ACTN</name>
<dbReference type="EMBL" id="JAIBOA010000032">
    <property type="protein sequence ID" value="MBW8487264.1"/>
    <property type="molecule type" value="Genomic_DNA"/>
</dbReference>
<reference evidence="1 2" key="1">
    <citation type="submission" date="2021-07" db="EMBL/GenBank/DDBJ databases">
        <title>Actinomadura sp. PM05-2 isolated from lichen.</title>
        <authorList>
            <person name="Somphong A."/>
            <person name="Phongsopitanun W."/>
            <person name="Tanasupawat S."/>
            <person name="Peongsungnone V."/>
        </authorList>
    </citation>
    <scope>NUCLEOTIDE SEQUENCE [LARGE SCALE GENOMIC DNA]</scope>
    <source>
        <strain evidence="1 2">PM05-2</strain>
    </source>
</reference>
<organism evidence="1 2">
    <name type="scientific">Actinomadura parmotrematis</name>
    <dbReference type="NCBI Taxonomy" id="2864039"/>
    <lineage>
        <taxon>Bacteria</taxon>
        <taxon>Bacillati</taxon>
        <taxon>Actinomycetota</taxon>
        <taxon>Actinomycetes</taxon>
        <taxon>Streptosporangiales</taxon>
        <taxon>Thermomonosporaceae</taxon>
        <taxon>Actinomadura</taxon>
    </lineage>
</organism>
<dbReference type="SUPFAM" id="SSF50969">
    <property type="entry name" value="YVTN repeat-like/Quinoprotein amine dehydrogenase"/>
    <property type="match status" value="1"/>
</dbReference>
<proteinExistence type="predicted"/>
<evidence type="ECO:0000313" key="1">
    <source>
        <dbReference type="EMBL" id="MBW8487264.1"/>
    </source>
</evidence>
<protein>
    <recommendedName>
        <fullName evidence="3">Lipoprotein LpqB beta-propeller domain-containing protein</fullName>
    </recommendedName>
</protein>
<keyword evidence="2" id="KW-1185">Reference proteome</keyword>
<comment type="caution">
    <text evidence="1">The sequence shown here is derived from an EMBL/GenBank/DDBJ whole genome shotgun (WGS) entry which is preliminary data.</text>
</comment>
<dbReference type="RefSeq" id="WP_220170501.1">
    <property type="nucleotide sequence ID" value="NZ_JAIBOA010000032.1"/>
</dbReference>
<dbReference type="Proteomes" id="UP000774570">
    <property type="component" value="Unassembled WGS sequence"/>
</dbReference>
<sequence length="345" mass="34582">MDGGSTEGPARGRAPLFRLRGLLPLGAAAGACLCLSGALDLVHHHERIVHRDHRAKVAAEKVAAAKAPAGKVRGESRYVVGVRRTGTALVVRDIGTGKDVGVPVAAPPGQRFQRIASGGDGSYVVAAASAGKVAFQRLRLDGKGRPTSLAPIPGVAISAAARPGADMAVNRGDGRIAYAVPASGGARLAVLDPKAGGTKAWTARGAGRITSLSWAGPTLSFVWTPGAGKAAQVRTLDTLGAAAGSLKASKVVLRLPEGGPAVLSPDGATVFAGVPAASAATVRAYSVSTGKPTKDVWSRPLEGGLTRLDAGRANGHLLVSAADGRLYVPGAPAAVPAADLSDAAW</sequence>
<dbReference type="InterPro" id="IPR011044">
    <property type="entry name" value="Quino_amine_DH_bsu"/>
</dbReference>
<evidence type="ECO:0000313" key="2">
    <source>
        <dbReference type="Proteomes" id="UP000774570"/>
    </source>
</evidence>